<dbReference type="AlphaFoldDB" id="A0AAE0LNC2"/>
<feature type="signal peptide" evidence="1">
    <location>
        <begin position="1"/>
        <end position="18"/>
    </location>
</feature>
<gene>
    <name evidence="2" type="ORF">B0H64DRAFT_409063</name>
</gene>
<evidence type="ECO:0000256" key="1">
    <source>
        <dbReference type="SAM" id="SignalP"/>
    </source>
</evidence>
<protein>
    <submittedName>
        <fullName evidence="2">Uncharacterized protein</fullName>
    </submittedName>
</protein>
<dbReference type="GeneID" id="87841638"/>
<dbReference type="Proteomes" id="UP001278766">
    <property type="component" value="Unassembled WGS sequence"/>
</dbReference>
<comment type="caution">
    <text evidence="2">The sequence shown here is derived from an EMBL/GenBank/DDBJ whole genome shotgun (WGS) entry which is preliminary data.</text>
</comment>
<sequence>MISLLLLAVAGISSQASAACTRAFLQEVTASYVAALSSGEGPAGISNLAQDDVIYQENDADMDIAEGILSAAIKIDFDRSIYDTTECASYTEIVATTGHPYVIGTRLALNADNEIFP</sequence>
<accession>A0AAE0LNC2</accession>
<evidence type="ECO:0000313" key="2">
    <source>
        <dbReference type="EMBL" id="KAK3291452.1"/>
    </source>
</evidence>
<evidence type="ECO:0000313" key="3">
    <source>
        <dbReference type="Proteomes" id="UP001278766"/>
    </source>
</evidence>
<organism evidence="2 3">
    <name type="scientific">Chaetomium fimeti</name>
    <dbReference type="NCBI Taxonomy" id="1854472"/>
    <lineage>
        <taxon>Eukaryota</taxon>
        <taxon>Fungi</taxon>
        <taxon>Dikarya</taxon>
        <taxon>Ascomycota</taxon>
        <taxon>Pezizomycotina</taxon>
        <taxon>Sordariomycetes</taxon>
        <taxon>Sordariomycetidae</taxon>
        <taxon>Sordariales</taxon>
        <taxon>Chaetomiaceae</taxon>
        <taxon>Chaetomium</taxon>
    </lineage>
</organism>
<feature type="chain" id="PRO_5042007602" evidence="1">
    <location>
        <begin position="19"/>
        <end position="117"/>
    </location>
</feature>
<reference evidence="2" key="2">
    <citation type="submission" date="2023-06" db="EMBL/GenBank/DDBJ databases">
        <authorList>
            <consortium name="Lawrence Berkeley National Laboratory"/>
            <person name="Haridas S."/>
            <person name="Hensen N."/>
            <person name="Bonometti L."/>
            <person name="Westerberg I."/>
            <person name="Brannstrom I.O."/>
            <person name="Guillou S."/>
            <person name="Cros-Aarteil S."/>
            <person name="Calhoun S."/>
            <person name="Kuo A."/>
            <person name="Mondo S."/>
            <person name="Pangilinan J."/>
            <person name="Riley R."/>
            <person name="Labutti K."/>
            <person name="Andreopoulos B."/>
            <person name="Lipzen A."/>
            <person name="Chen C."/>
            <person name="Yanf M."/>
            <person name="Daum C."/>
            <person name="Ng V."/>
            <person name="Clum A."/>
            <person name="Steindorff A."/>
            <person name="Ohm R."/>
            <person name="Martin F."/>
            <person name="Silar P."/>
            <person name="Natvig D."/>
            <person name="Lalanne C."/>
            <person name="Gautier V."/>
            <person name="Ament-Velasquez S.L."/>
            <person name="Kruys A."/>
            <person name="Hutchinson M.I."/>
            <person name="Powell A.J."/>
            <person name="Barry K."/>
            <person name="Miller A.N."/>
            <person name="Grigoriev I.V."/>
            <person name="Debuchy R."/>
            <person name="Gladieux P."/>
            <person name="Thoren M.H."/>
            <person name="Johannesson H."/>
        </authorList>
    </citation>
    <scope>NUCLEOTIDE SEQUENCE</scope>
    <source>
        <strain evidence="2">CBS 168.71</strain>
    </source>
</reference>
<proteinExistence type="predicted"/>
<keyword evidence="1" id="KW-0732">Signal</keyword>
<dbReference type="EMBL" id="JAUEPN010000009">
    <property type="protein sequence ID" value="KAK3291452.1"/>
    <property type="molecule type" value="Genomic_DNA"/>
</dbReference>
<reference evidence="2" key="1">
    <citation type="journal article" date="2023" name="Mol. Phylogenet. Evol.">
        <title>Genome-scale phylogeny and comparative genomics of the fungal order Sordariales.</title>
        <authorList>
            <person name="Hensen N."/>
            <person name="Bonometti L."/>
            <person name="Westerberg I."/>
            <person name="Brannstrom I.O."/>
            <person name="Guillou S."/>
            <person name="Cros-Aarteil S."/>
            <person name="Calhoun S."/>
            <person name="Haridas S."/>
            <person name="Kuo A."/>
            <person name="Mondo S."/>
            <person name="Pangilinan J."/>
            <person name="Riley R."/>
            <person name="LaButti K."/>
            <person name="Andreopoulos B."/>
            <person name="Lipzen A."/>
            <person name="Chen C."/>
            <person name="Yan M."/>
            <person name="Daum C."/>
            <person name="Ng V."/>
            <person name="Clum A."/>
            <person name="Steindorff A."/>
            <person name="Ohm R.A."/>
            <person name="Martin F."/>
            <person name="Silar P."/>
            <person name="Natvig D.O."/>
            <person name="Lalanne C."/>
            <person name="Gautier V."/>
            <person name="Ament-Velasquez S.L."/>
            <person name="Kruys A."/>
            <person name="Hutchinson M.I."/>
            <person name="Powell A.J."/>
            <person name="Barry K."/>
            <person name="Miller A.N."/>
            <person name="Grigoriev I.V."/>
            <person name="Debuchy R."/>
            <person name="Gladieux P."/>
            <person name="Hiltunen Thoren M."/>
            <person name="Johannesson H."/>
        </authorList>
    </citation>
    <scope>NUCLEOTIDE SEQUENCE</scope>
    <source>
        <strain evidence="2">CBS 168.71</strain>
    </source>
</reference>
<name>A0AAE0LNC2_9PEZI</name>
<keyword evidence="3" id="KW-1185">Reference proteome</keyword>
<dbReference type="RefSeq" id="XP_062654966.1">
    <property type="nucleotide sequence ID" value="XM_062804690.1"/>
</dbReference>